<dbReference type="EMBL" id="CAJVPP010002346">
    <property type="protein sequence ID" value="CAG8596912.1"/>
    <property type="molecule type" value="Genomic_DNA"/>
</dbReference>
<name>A0A9N9GC99_FUNMO</name>
<dbReference type="Proteomes" id="UP000789375">
    <property type="component" value="Unassembled WGS sequence"/>
</dbReference>
<evidence type="ECO:0000313" key="1">
    <source>
        <dbReference type="EMBL" id="CAG8596912.1"/>
    </source>
</evidence>
<comment type="caution">
    <text evidence="1">The sequence shown here is derived from an EMBL/GenBank/DDBJ whole genome shotgun (WGS) entry which is preliminary data.</text>
</comment>
<proteinExistence type="predicted"/>
<organism evidence="1 2">
    <name type="scientific">Funneliformis mosseae</name>
    <name type="common">Endomycorrhizal fungus</name>
    <name type="synonym">Glomus mosseae</name>
    <dbReference type="NCBI Taxonomy" id="27381"/>
    <lineage>
        <taxon>Eukaryota</taxon>
        <taxon>Fungi</taxon>
        <taxon>Fungi incertae sedis</taxon>
        <taxon>Mucoromycota</taxon>
        <taxon>Glomeromycotina</taxon>
        <taxon>Glomeromycetes</taxon>
        <taxon>Glomerales</taxon>
        <taxon>Glomeraceae</taxon>
        <taxon>Funneliformis</taxon>
    </lineage>
</organism>
<dbReference type="AlphaFoldDB" id="A0A9N9GC99"/>
<keyword evidence="2" id="KW-1185">Reference proteome</keyword>
<reference evidence="1" key="1">
    <citation type="submission" date="2021-06" db="EMBL/GenBank/DDBJ databases">
        <authorList>
            <person name="Kallberg Y."/>
            <person name="Tangrot J."/>
            <person name="Rosling A."/>
        </authorList>
    </citation>
    <scope>NUCLEOTIDE SEQUENCE</scope>
    <source>
        <strain evidence="1">87-6 pot B 2015</strain>
    </source>
</reference>
<sequence length="302" mass="33987">MYQDTSQINFSTNNCEKHDSFGIQSGLSPSNILCRVNADFSATSDNNYAASYTIAPTITNNDKQYCSTTSLESTSHTSQFIGYNANDHLEPNKPTSNPSIFPPLIRPTINSPRMTHASSPQIQTVEFPSFKIIIIPKLTGLDMQHQLQQGNTCLDYPQLNQEQNYSFAINGYESTPSPMTGLTSLDVQHQLQQDDTYFHNSSYSVNPPLSNQEQNHFFAINGYESTPFPFSYSVNPPRFNQEQNYSFTTNGYESTPSSLTGLTSLDVQHHLRQGNTCLDDSYSVNQPQLSQEQNYFSDARFR</sequence>
<accession>A0A9N9GC99</accession>
<gene>
    <name evidence="1" type="ORF">FMOSSE_LOCUS8740</name>
</gene>
<protein>
    <submittedName>
        <fullName evidence="1">4506_t:CDS:1</fullName>
    </submittedName>
</protein>
<evidence type="ECO:0000313" key="2">
    <source>
        <dbReference type="Proteomes" id="UP000789375"/>
    </source>
</evidence>